<proteinExistence type="predicted"/>
<sequence>MMARAVLAPTSTSTGAETLRRLRRLSWLPSSVGCRRRRLCVSSFLQSETYHNRQCRARNDSPSIMCDKRASDCRAEVWFRLSVAAIHRASGLRCERVRLRRLALSLLRPSRPSSTRTQCPQRARRYPRARCLPRRRSLLRARRRLLRALDLHHKSATTRTASPHPGLSARSLAALRQRQRARARARARRRDRDAVSCGSFACRMGQVSASDKARSMRIQVSCIPSVTRAVRSSCCIAC</sequence>
<evidence type="ECO:0000313" key="2">
    <source>
        <dbReference type="Proteomes" id="UP000077266"/>
    </source>
</evidence>
<organism evidence="1 2">
    <name type="scientific">Exidia glandulosa HHB12029</name>
    <dbReference type="NCBI Taxonomy" id="1314781"/>
    <lineage>
        <taxon>Eukaryota</taxon>
        <taxon>Fungi</taxon>
        <taxon>Dikarya</taxon>
        <taxon>Basidiomycota</taxon>
        <taxon>Agaricomycotina</taxon>
        <taxon>Agaricomycetes</taxon>
        <taxon>Auriculariales</taxon>
        <taxon>Exidiaceae</taxon>
        <taxon>Exidia</taxon>
    </lineage>
</organism>
<gene>
    <name evidence="1" type="ORF">EXIGLDRAFT_329509</name>
</gene>
<protein>
    <submittedName>
        <fullName evidence="1">Uncharacterized protein</fullName>
    </submittedName>
</protein>
<dbReference type="Proteomes" id="UP000077266">
    <property type="component" value="Unassembled WGS sequence"/>
</dbReference>
<accession>A0A165ZIW0</accession>
<name>A0A165ZIW0_EXIGL</name>
<keyword evidence="2" id="KW-1185">Reference proteome</keyword>
<dbReference type="InParanoid" id="A0A165ZIW0"/>
<evidence type="ECO:0000313" key="1">
    <source>
        <dbReference type="EMBL" id="KZV83069.1"/>
    </source>
</evidence>
<reference evidence="1 2" key="1">
    <citation type="journal article" date="2016" name="Mol. Biol. Evol.">
        <title>Comparative Genomics of Early-Diverging Mushroom-Forming Fungi Provides Insights into the Origins of Lignocellulose Decay Capabilities.</title>
        <authorList>
            <person name="Nagy L.G."/>
            <person name="Riley R."/>
            <person name="Tritt A."/>
            <person name="Adam C."/>
            <person name="Daum C."/>
            <person name="Floudas D."/>
            <person name="Sun H."/>
            <person name="Yadav J.S."/>
            <person name="Pangilinan J."/>
            <person name="Larsson K.H."/>
            <person name="Matsuura K."/>
            <person name="Barry K."/>
            <person name="Labutti K."/>
            <person name="Kuo R."/>
            <person name="Ohm R.A."/>
            <person name="Bhattacharya S.S."/>
            <person name="Shirouzu T."/>
            <person name="Yoshinaga Y."/>
            <person name="Martin F.M."/>
            <person name="Grigoriev I.V."/>
            <person name="Hibbett D.S."/>
        </authorList>
    </citation>
    <scope>NUCLEOTIDE SEQUENCE [LARGE SCALE GENOMIC DNA]</scope>
    <source>
        <strain evidence="1 2">HHB12029</strain>
    </source>
</reference>
<dbReference type="AlphaFoldDB" id="A0A165ZIW0"/>
<dbReference type="EMBL" id="KV426291">
    <property type="protein sequence ID" value="KZV83069.1"/>
    <property type="molecule type" value="Genomic_DNA"/>
</dbReference>